<keyword evidence="4 6" id="KW-0503">Monooxygenase</keyword>
<evidence type="ECO:0000256" key="3">
    <source>
        <dbReference type="ARBA" id="ARBA00023002"/>
    </source>
</evidence>
<accession>A0A455T6Q5</accession>
<dbReference type="PANTHER" id="PTHR42847:SF8">
    <property type="entry name" value="CONSERVED PROTEIN"/>
    <property type="match status" value="1"/>
</dbReference>
<evidence type="ECO:0000256" key="2">
    <source>
        <dbReference type="ARBA" id="ARBA00022643"/>
    </source>
</evidence>
<keyword evidence="1" id="KW-0285">Flavoprotein</keyword>
<evidence type="ECO:0000313" key="6">
    <source>
        <dbReference type="EMBL" id="BBH95251.1"/>
    </source>
</evidence>
<dbReference type="PANTHER" id="PTHR42847">
    <property type="entry name" value="ALKANESULFONATE MONOOXYGENASE"/>
    <property type="match status" value="1"/>
</dbReference>
<organism evidence="6">
    <name type="scientific">Thermogemmatispora argillosa</name>
    <dbReference type="NCBI Taxonomy" id="2045280"/>
    <lineage>
        <taxon>Bacteria</taxon>
        <taxon>Bacillati</taxon>
        <taxon>Chloroflexota</taxon>
        <taxon>Ktedonobacteria</taxon>
        <taxon>Thermogemmatisporales</taxon>
        <taxon>Thermogemmatisporaceae</taxon>
        <taxon>Thermogemmatispora</taxon>
    </lineage>
</organism>
<reference evidence="6" key="1">
    <citation type="submission" date="2018-12" db="EMBL/GenBank/DDBJ databases">
        <title>Novel natural products biosynthetic potential of the class Ktedonobacteria.</title>
        <authorList>
            <person name="Zheng Y."/>
            <person name="Saitou A."/>
            <person name="Wang C.M."/>
            <person name="Toyoda A."/>
            <person name="Minakuchi Y."/>
            <person name="Sekiguchi Y."/>
            <person name="Ueda K."/>
            <person name="Takano H."/>
            <person name="Sakai Y."/>
            <person name="Yokota A."/>
            <person name="Yabe S."/>
        </authorList>
    </citation>
    <scope>NUCLEOTIDE SEQUENCE</scope>
    <source>
        <strain evidence="6">A3-2</strain>
    </source>
</reference>
<keyword evidence="3" id="KW-0560">Oxidoreductase</keyword>
<keyword evidence="2" id="KW-0288">FMN</keyword>
<protein>
    <submittedName>
        <fullName evidence="6">Hypothetical luciferase-like monooxygenase</fullName>
    </submittedName>
</protein>
<evidence type="ECO:0000259" key="5">
    <source>
        <dbReference type="Pfam" id="PF00296"/>
    </source>
</evidence>
<dbReference type="SUPFAM" id="SSF51679">
    <property type="entry name" value="Bacterial luciferase-like"/>
    <property type="match status" value="1"/>
</dbReference>
<dbReference type="Pfam" id="PF00296">
    <property type="entry name" value="Bac_luciferase"/>
    <property type="match status" value="1"/>
</dbReference>
<name>A0A455T6Q5_9CHLR</name>
<dbReference type="InterPro" id="IPR036661">
    <property type="entry name" value="Luciferase-like_sf"/>
</dbReference>
<dbReference type="InterPro" id="IPR050172">
    <property type="entry name" value="SsuD_RutA_monooxygenase"/>
</dbReference>
<evidence type="ECO:0000256" key="4">
    <source>
        <dbReference type="ARBA" id="ARBA00023033"/>
    </source>
</evidence>
<sequence length="294" mass="33546">MSRIEFGLMLQMMQRPPLRPDELWDYNQRLIQTAEGFSTIWVEDHFDWGETAVMECFSTMCYVAASYPHLKVGSLVLGQGYRNPALLAKMAANLQLMSGGRLILGLGAGWQEHEYRSYGYHFPSVKERMEQLEEAIQIIRLLWQGGPATFIGRHYRIEAAHCLPAPRQPIPLLIGGGGEQRTLAITARYADLWNFNSCTLEEYSRKLSILREHCQRLGRNPAEITLTYLSTASVADDPALVVRDPKKHFIAGSPAEVIHELEQFIEVGVSHFIFRFLDLPSLERFVRSVVPHFR</sequence>
<evidence type="ECO:0000256" key="1">
    <source>
        <dbReference type="ARBA" id="ARBA00022630"/>
    </source>
</evidence>
<dbReference type="Gene3D" id="3.20.20.30">
    <property type="entry name" value="Luciferase-like domain"/>
    <property type="match status" value="1"/>
</dbReference>
<gene>
    <name evidence="6" type="ORF">KTA_34500</name>
</gene>
<dbReference type="AlphaFoldDB" id="A0A455T6Q5"/>
<dbReference type="GO" id="GO:0046306">
    <property type="term" value="P:alkanesulfonate catabolic process"/>
    <property type="evidence" value="ECO:0007669"/>
    <property type="project" value="TreeGrafter"/>
</dbReference>
<dbReference type="InterPro" id="IPR011251">
    <property type="entry name" value="Luciferase-like_dom"/>
</dbReference>
<dbReference type="GO" id="GO:0008726">
    <property type="term" value="F:alkanesulfonate monooxygenase activity"/>
    <property type="evidence" value="ECO:0007669"/>
    <property type="project" value="TreeGrafter"/>
</dbReference>
<dbReference type="EMBL" id="AP019377">
    <property type="protein sequence ID" value="BBH95251.1"/>
    <property type="molecule type" value="Genomic_DNA"/>
</dbReference>
<proteinExistence type="predicted"/>
<feature type="domain" description="Luciferase-like" evidence="5">
    <location>
        <begin position="5"/>
        <end position="266"/>
    </location>
</feature>